<feature type="domain" description="C2H2-type" evidence="13">
    <location>
        <begin position="441"/>
        <end position="469"/>
    </location>
</feature>
<dbReference type="PANTHER" id="PTHR24408:SF25">
    <property type="entry name" value="ZINC FINGER Y-CHROMOSOMAL PROTEIN"/>
    <property type="match status" value="1"/>
</dbReference>
<evidence type="ECO:0000256" key="2">
    <source>
        <dbReference type="ARBA" id="ARBA00022723"/>
    </source>
</evidence>
<dbReference type="Pfam" id="PF00096">
    <property type="entry name" value="zf-C2H2"/>
    <property type="match status" value="5"/>
</dbReference>
<feature type="domain" description="C2H2-type" evidence="13">
    <location>
        <begin position="498"/>
        <end position="526"/>
    </location>
</feature>
<dbReference type="Proteomes" id="UP000694701">
    <property type="component" value="Unplaced"/>
</dbReference>
<feature type="domain" description="C2H2-type" evidence="13">
    <location>
        <begin position="555"/>
        <end position="583"/>
    </location>
</feature>
<dbReference type="PROSITE" id="PS50157">
    <property type="entry name" value="ZINC_FINGER_C2H2_2"/>
    <property type="match status" value="10"/>
</dbReference>
<proteinExistence type="inferred from homology"/>
<dbReference type="FunFam" id="3.30.160.60:FF:000170">
    <property type="entry name" value="Zinc finger protein 711 isoform X2"/>
    <property type="match status" value="1"/>
</dbReference>
<dbReference type="InterPro" id="IPR013087">
    <property type="entry name" value="Znf_C2H2_type"/>
</dbReference>
<evidence type="ECO:0000256" key="5">
    <source>
        <dbReference type="ARBA" id="ARBA00022833"/>
    </source>
</evidence>
<keyword evidence="7" id="KW-0238">DNA-binding</keyword>
<dbReference type="SUPFAM" id="SSF57667">
    <property type="entry name" value="beta-beta-alpha zinc fingers"/>
    <property type="match status" value="6"/>
</dbReference>
<comment type="similarity">
    <text evidence="11">Belongs to the krueppel C2H2-type zinc-finger protein family. ZFX/ZFY subfamily.</text>
</comment>
<keyword evidence="4 12" id="KW-0863">Zinc-finger</keyword>
<keyword evidence="3" id="KW-0677">Repeat</keyword>
<keyword evidence="6" id="KW-0805">Transcription regulation</keyword>
<evidence type="ECO:0000256" key="12">
    <source>
        <dbReference type="PROSITE-ProRule" id="PRU00042"/>
    </source>
</evidence>
<dbReference type="FunFam" id="3.30.160.60:FF:000461">
    <property type="entry name" value="Zinc finger X-chromosomal protein-like protein"/>
    <property type="match status" value="1"/>
</dbReference>
<feature type="domain" description="C2H2-type" evidence="13">
    <location>
        <begin position="413"/>
        <end position="440"/>
    </location>
</feature>
<dbReference type="InterPro" id="IPR006794">
    <property type="entry name" value="Transcrp_activ_Zfx/Zfy-dom"/>
</dbReference>
<evidence type="ECO:0000256" key="9">
    <source>
        <dbReference type="ARBA" id="ARBA00023163"/>
    </source>
</evidence>
<dbReference type="GO" id="GO:0005634">
    <property type="term" value="C:nucleus"/>
    <property type="evidence" value="ECO:0007669"/>
    <property type="project" value="UniProtKB-SubCell"/>
</dbReference>
<evidence type="ECO:0000256" key="3">
    <source>
        <dbReference type="ARBA" id="ARBA00022737"/>
    </source>
</evidence>
<sequence length="654" mass="73065">ASVQGFSSDELVIQDAVEDVVAEYVHCDDDEGVAVETCVMSLEGEEEEEDGVAMAEMTEDVLVTEGRDPEHDSDGCGDYLMISLDEAGKMVSGDGEEVTVEGAIDDQEVEKDEDGQEVIKVYIFKADSGEDDLGDTVTTVDIEEDMSLIPLRCYCVFIPCLCAVCGVLCAGGSKLSDEVYMEVVVGGEEPVPHDRPYDSTALSKDFMPVAWAAAYAGADEGCENRNGAASALLHIDESDALDKLNRQHGKNKRRAEPRQVQTAIIIGPYGQPLTVYPCMLCGKKFKSRGFLKRHTRNHHQDVLSRKKYQCTDCDFTTNKKVSLHNHMEVHALSNKAPFECETCGKEFHQQAALFSHRLQHHHQEQKSPTAIASPLPPAAANKTHKCKFCDYETAEQGLLNRHLLAVHSKSFPHICVECGKGFRHPSELKKHMRTHTGEKPYSCMYCDYKSADSSNLKTHVKTKHSRELPFHCERCGQTFSEEDELTQHAATHEDARGHQCSHCDHRSSNSSDLKRHVISVHTKDYPHKCGVCGKGFHRPSELKKHSASHKAKKLHQCRHCNFKIADPFVLSRHILSVHTKEQQQPFGQKKNSVVIYSPSCRFQTCMHFSVLLKTVGIQTDLVPIDFCSTGTQTKMFVIVFGNRTVSVPIDFQWK</sequence>
<dbReference type="FunFam" id="3.30.160.60:FF:000054">
    <property type="entry name" value="Zinc finger protein 711"/>
    <property type="match status" value="1"/>
</dbReference>
<keyword evidence="8" id="KW-0010">Activator</keyword>
<keyword evidence="2" id="KW-0479">Metal-binding</keyword>
<evidence type="ECO:0000256" key="1">
    <source>
        <dbReference type="ARBA" id="ARBA00004123"/>
    </source>
</evidence>
<dbReference type="FunFam" id="3.30.160.60:FF:002525">
    <property type="entry name" value="Zinc finger protein Y-linked"/>
    <property type="match status" value="1"/>
</dbReference>
<dbReference type="GO" id="GO:0043565">
    <property type="term" value="F:sequence-specific DNA binding"/>
    <property type="evidence" value="ECO:0007669"/>
    <property type="project" value="TreeGrafter"/>
</dbReference>
<evidence type="ECO:0000256" key="4">
    <source>
        <dbReference type="ARBA" id="ARBA00022771"/>
    </source>
</evidence>
<feature type="domain" description="C2H2-type" evidence="13">
    <location>
        <begin position="470"/>
        <end position="497"/>
    </location>
</feature>
<name>A0A8C2BZH2_CYPCA</name>
<dbReference type="FunFam" id="3.30.160.60:FF:000209">
    <property type="entry name" value="Zinc finger protein 711"/>
    <property type="match status" value="1"/>
</dbReference>
<protein>
    <recommendedName>
        <fullName evidence="13">C2H2-type domain-containing protein</fullName>
    </recommendedName>
</protein>
<dbReference type="Ensembl" id="ENSCCRT00020004439.1">
    <property type="protein sequence ID" value="ENSCCRP00020003862.1"/>
    <property type="gene ID" value="ENSCCRG00020002275.1"/>
</dbReference>
<dbReference type="AlphaFoldDB" id="A0A8C2BZH2"/>
<dbReference type="SMART" id="SM00355">
    <property type="entry name" value="ZnF_C2H2"/>
    <property type="match status" value="10"/>
</dbReference>
<feature type="domain" description="C2H2-type" evidence="13">
    <location>
        <begin position="384"/>
        <end position="412"/>
    </location>
</feature>
<evidence type="ECO:0000313" key="14">
    <source>
        <dbReference type="Ensembl" id="ENSCCRP00020003862.1"/>
    </source>
</evidence>
<dbReference type="Pfam" id="PF04704">
    <property type="entry name" value="Zfx_Zfy_act"/>
    <property type="match status" value="2"/>
</dbReference>
<evidence type="ECO:0000256" key="10">
    <source>
        <dbReference type="ARBA" id="ARBA00023242"/>
    </source>
</evidence>
<feature type="domain" description="C2H2-type" evidence="13">
    <location>
        <begin position="276"/>
        <end position="298"/>
    </location>
</feature>
<dbReference type="PANTHER" id="PTHR24408">
    <property type="entry name" value="ZINC FINGER PROTEIN"/>
    <property type="match status" value="1"/>
</dbReference>
<reference evidence="14" key="1">
    <citation type="submission" date="2025-08" db="UniProtKB">
        <authorList>
            <consortium name="Ensembl"/>
        </authorList>
    </citation>
    <scope>IDENTIFICATION</scope>
</reference>
<evidence type="ECO:0000256" key="6">
    <source>
        <dbReference type="ARBA" id="ARBA00023015"/>
    </source>
</evidence>
<dbReference type="InterPro" id="IPR036236">
    <property type="entry name" value="Znf_C2H2_sf"/>
</dbReference>
<dbReference type="PROSITE" id="PS00028">
    <property type="entry name" value="ZINC_FINGER_C2H2_1"/>
    <property type="match status" value="5"/>
</dbReference>
<feature type="domain" description="C2H2-type" evidence="13">
    <location>
        <begin position="308"/>
        <end position="335"/>
    </location>
</feature>
<evidence type="ECO:0000259" key="13">
    <source>
        <dbReference type="PROSITE" id="PS50157"/>
    </source>
</evidence>
<evidence type="ECO:0000256" key="11">
    <source>
        <dbReference type="ARBA" id="ARBA00038206"/>
    </source>
</evidence>
<keyword evidence="9" id="KW-0804">Transcription</keyword>
<keyword evidence="5" id="KW-0862">Zinc</keyword>
<accession>A0A8C2BZH2</accession>
<evidence type="ECO:0000256" key="7">
    <source>
        <dbReference type="ARBA" id="ARBA00023125"/>
    </source>
</evidence>
<dbReference type="GO" id="GO:0008270">
    <property type="term" value="F:zinc ion binding"/>
    <property type="evidence" value="ECO:0007669"/>
    <property type="project" value="UniProtKB-KW"/>
</dbReference>
<keyword evidence="10" id="KW-0539">Nucleus</keyword>
<dbReference type="Gene3D" id="3.30.160.60">
    <property type="entry name" value="Classic Zinc Finger"/>
    <property type="match status" value="7"/>
</dbReference>
<organism evidence="14 15">
    <name type="scientific">Cyprinus carpio</name>
    <name type="common">Common carp</name>
    <dbReference type="NCBI Taxonomy" id="7962"/>
    <lineage>
        <taxon>Eukaryota</taxon>
        <taxon>Metazoa</taxon>
        <taxon>Chordata</taxon>
        <taxon>Craniata</taxon>
        <taxon>Vertebrata</taxon>
        <taxon>Euteleostomi</taxon>
        <taxon>Actinopterygii</taxon>
        <taxon>Neopterygii</taxon>
        <taxon>Teleostei</taxon>
        <taxon>Ostariophysi</taxon>
        <taxon>Cypriniformes</taxon>
        <taxon>Cyprinidae</taxon>
        <taxon>Cyprininae</taxon>
        <taxon>Cyprinus</taxon>
    </lineage>
</organism>
<evidence type="ECO:0000313" key="15">
    <source>
        <dbReference type="Proteomes" id="UP000694701"/>
    </source>
</evidence>
<feature type="domain" description="C2H2-type" evidence="13">
    <location>
        <begin position="338"/>
        <end position="367"/>
    </location>
</feature>
<evidence type="ECO:0000256" key="8">
    <source>
        <dbReference type="ARBA" id="ARBA00023159"/>
    </source>
</evidence>
<comment type="subcellular location">
    <subcellularLocation>
        <location evidence="1">Nucleus</location>
    </subcellularLocation>
</comment>
<dbReference type="GO" id="GO:0000981">
    <property type="term" value="F:DNA-binding transcription factor activity, RNA polymerase II-specific"/>
    <property type="evidence" value="ECO:0007669"/>
    <property type="project" value="TreeGrafter"/>
</dbReference>
<feature type="domain" description="C2H2-type" evidence="13">
    <location>
        <begin position="527"/>
        <end position="554"/>
    </location>
</feature>